<dbReference type="InterPro" id="IPR054539">
    <property type="entry name" value="Beta-prop_PDH"/>
</dbReference>
<dbReference type="Proteomes" id="UP000036958">
    <property type="component" value="Unassembled WGS sequence"/>
</dbReference>
<protein>
    <submittedName>
        <fullName evidence="2">Sorbosone dehydrogenase</fullName>
    </submittedName>
</protein>
<feature type="domain" description="Pyrroloquinoline quinone-dependent pyranose dehydrogenase beta-propeller" evidence="1">
    <location>
        <begin position="38"/>
        <end position="421"/>
    </location>
</feature>
<dbReference type="InterPro" id="IPR011042">
    <property type="entry name" value="6-blade_b-propeller_TolB-like"/>
</dbReference>
<organism evidence="2 3">
    <name type="scientific">Sunxiuqinia dokdonensis</name>
    <dbReference type="NCBI Taxonomy" id="1409788"/>
    <lineage>
        <taxon>Bacteria</taxon>
        <taxon>Pseudomonadati</taxon>
        <taxon>Bacteroidota</taxon>
        <taxon>Bacteroidia</taxon>
        <taxon>Marinilabiliales</taxon>
        <taxon>Prolixibacteraceae</taxon>
        <taxon>Sunxiuqinia</taxon>
    </lineage>
</organism>
<dbReference type="Gene3D" id="2.120.10.30">
    <property type="entry name" value="TolB, C-terminal domain"/>
    <property type="match status" value="1"/>
</dbReference>
<name>A0A0L8VEM1_9BACT</name>
<keyword evidence="3" id="KW-1185">Reference proteome</keyword>
<dbReference type="AlphaFoldDB" id="A0A0L8VEM1"/>
<dbReference type="Pfam" id="PF22807">
    <property type="entry name" value="TrAA12"/>
    <property type="match status" value="1"/>
</dbReference>
<reference evidence="3" key="1">
    <citation type="submission" date="2015-07" db="EMBL/GenBank/DDBJ databases">
        <title>Genome sequencing of Sunxiuqinia dokdonensis strain SK.</title>
        <authorList>
            <person name="Ahn S."/>
            <person name="Kim B.-C."/>
        </authorList>
    </citation>
    <scope>NUCLEOTIDE SEQUENCE [LARGE SCALE GENOMIC DNA]</scope>
    <source>
        <strain evidence="3">SK</strain>
    </source>
</reference>
<dbReference type="PATRIC" id="fig|1409788.3.peg.396"/>
<gene>
    <name evidence="2" type="ORF">NC99_03840</name>
</gene>
<dbReference type="InterPro" id="IPR011041">
    <property type="entry name" value="Quinoprot_gluc/sorb_DH_b-prop"/>
</dbReference>
<dbReference type="PANTHER" id="PTHR19328">
    <property type="entry name" value="HEDGEHOG-INTERACTING PROTEIN"/>
    <property type="match status" value="1"/>
</dbReference>
<proteinExistence type="predicted"/>
<dbReference type="SUPFAM" id="SSF50952">
    <property type="entry name" value="Soluble quinoprotein glucose dehydrogenase"/>
    <property type="match status" value="1"/>
</dbReference>
<evidence type="ECO:0000259" key="1">
    <source>
        <dbReference type="Pfam" id="PF22807"/>
    </source>
</evidence>
<dbReference type="EMBL" id="LGIA01000018">
    <property type="protein sequence ID" value="KOH46798.1"/>
    <property type="molecule type" value="Genomic_DNA"/>
</dbReference>
<evidence type="ECO:0000313" key="2">
    <source>
        <dbReference type="EMBL" id="KOH46798.1"/>
    </source>
</evidence>
<evidence type="ECO:0000313" key="3">
    <source>
        <dbReference type="Proteomes" id="UP000036958"/>
    </source>
</evidence>
<accession>A0A0L8VEM1</accession>
<sequence length="426" mass="46952">MMKFINLLLLAVVFVSCNSGSHKINTITADSDNGGLTLPEDFCALVVADDLGPARHIQVNDQGDIYISLNRLHKGGGIACLRDTTNDGRADLIQYFGRHHGTGIAFWNNHLYFGSDTLVVRYPMVYGQLLPHDGEEIVVTGLPINNQHAAKPLTFDQAGNLYVTVGAPSNACMEQTRTKGSPGMDPCPLLERHGGIWQFRADQLKQDQVEDGLRYATGIRHAVAVDWNGAENTLYALQHGRDQLHQFFPELYDEKQSAELPAEELLLVEEGSDFGWPYCYYDPITQQKVLGPEYGGDGTEVGVCAAKDDPILAFPAHVAPNDLLFYTGDMFPERYQNGAFIAFHGSWNRAPEVQEGYYVVFVPFEGKIPSGDWEIFADGFAGVSPVNSPADAQYRPCGLAQGPDGSLFVTDDVKGRVWRIMYNPAN</sequence>
<dbReference type="PROSITE" id="PS51257">
    <property type="entry name" value="PROKAR_LIPOPROTEIN"/>
    <property type="match status" value="1"/>
</dbReference>
<dbReference type="STRING" id="1409788.NC99_03840"/>
<dbReference type="PANTHER" id="PTHR19328:SF53">
    <property type="entry name" value="MEMBRANE PROTEIN"/>
    <property type="match status" value="1"/>
</dbReference>
<comment type="caution">
    <text evidence="2">The sequence shown here is derived from an EMBL/GenBank/DDBJ whole genome shotgun (WGS) entry which is preliminary data.</text>
</comment>